<evidence type="ECO:0000313" key="2">
    <source>
        <dbReference type="Proteomes" id="UP000826656"/>
    </source>
</evidence>
<proteinExistence type="predicted"/>
<dbReference type="EMBL" id="JAIVGD010000015">
    <property type="protein sequence ID" value="KAH0759481.1"/>
    <property type="molecule type" value="Genomic_DNA"/>
</dbReference>
<evidence type="ECO:0000313" key="1">
    <source>
        <dbReference type="EMBL" id="KAH0759481.1"/>
    </source>
</evidence>
<dbReference type="Proteomes" id="UP000826656">
    <property type="component" value="Unassembled WGS sequence"/>
</dbReference>
<comment type="caution">
    <text evidence="1">The sequence shown here is derived from an EMBL/GenBank/DDBJ whole genome shotgun (WGS) entry which is preliminary data.</text>
</comment>
<accession>A0ABQ7V638</accession>
<organism evidence="1 2">
    <name type="scientific">Solanum tuberosum</name>
    <name type="common">Potato</name>
    <dbReference type="NCBI Taxonomy" id="4113"/>
    <lineage>
        <taxon>Eukaryota</taxon>
        <taxon>Viridiplantae</taxon>
        <taxon>Streptophyta</taxon>
        <taxon>Embryophyta</taxon>
        <taxon>Tracheophyta</taxon>
        <taxon>Spermatophyta</taxon>
        <taxon>Magnoliopsida</taxon>
        <taxon>eudicotyledons</taxon>
        <taxon>Gunneridae</taxon>
        <taxon>Pentapetalae</taxon>
        <taxon>asterids</taxon>
        <taxon>lamiids</taxon>
        <taxon>Solanales</taxon>
        <taxon>Solanaceae</taxon>
        <taxon>Solanoideae</taxon>
        <taxon>Solaneae</taxon>
        <taxon>Solanum</taxon>
    </lineage>
</organism>
<protein>
    <submittedName>
        <fullName evidence="1">Uncharacterized protein</fullName>
    </submittedName>
</protein>
<name>A0ABQ7V638_SOLTU</name>
<keyword evidence="2" id="KW-1185">Reference proteome</keyword>
<reference evidence="1 2" key="1">
    <citation type="journal article" date="2021" name="bioRxiv">
        <title>Chromosome-scale and haplotype-resolved genome assembly of a tetraploid potato cultivar.</title>
        <authorList>
            <person name="Sun H."/>
            <person name="Jiao W.-B."/>
            <person name="Krause K."/>
            <person name="Campoy J.A."/>
            <person name="Goel M."/>
            <person name="Folz-Donahue K."/>
            <person name="Kukat C."/>
            <person name="Huettel B."/>
            <person name="Schneeberger K."/>
        </authorList>
    </citation>
    <scope>NUCLEOTIDE SEQUENCE [LARGE SCALE GENOMIC DNA]</scope>
    <source>
        <strain evidence="1">SolTubOtavaFocal</strain>
        <tissue evidence="1">Leaves</tissue>
    </source>
</reference>
<gene>
    <name evidence="1" type="ORF">KY290_022974</name>
</gene>
<sequence length="72" mass="8374">MFDKEISYAETIRRSKWSSREIETAIIEEEGNTIIIDGEPDQNQNELLGRSPLANFQKMELRTQPCRKFVDG</sequence>